<evidence type="ECO:0000313" key="2">
    <source>
        <dbReference type="Proteomes" id="UP000579558"/>
    </source>
</evidence>
<protein>
    <submittedName>
        <fullName evidence="1">IPIL1 protein</fullName>
    </submittedName>
</protein>
<sequence length="68" mass="7842">ERTTALMDNLITVLRRNLRNTLWPVLQQAIGVGSAFEGWTAREEEVVYRVLVPLTPPRGHTFHLERDT</sequence>
<name>A0A7K6VV75_9PASS</name>
<gene>
    <name evidence="1" type="primary">Itpripl1_6</name>
    <name evidence="1" type="ORF">NOTCIN_R15032</name>
</gene>
<comment type="caution">
    <text evidence="1">The sequence shown here is derived from an EMBL/GenBank/DDBJ whole genome shotgun (WGS) entry which is preliminary data.</text>
</comment>
<feature type="non-terminal residue" evidence="1">
    <location>
        <position position="68"/>
    </location>
</feature>
<organism evidence="1 2">
    <name type="scientific">Notiomystis cincta</name>
    <dbReference type="NCBI Taxonomy" id="366454"/>
    <lineage>
        <taxon>Eukaryota</taxon>
        <taxon>Metazoa</taxon>
        <taxon>Chordata</taxon>
        <taxon>Craniata</taxon>
        <taxon>Vertebrata</taxon>
        <taxon>Euteleostomi</taxon>
        <taxon>Archelosauria</taxon>
        <taxon>Archosauria</taxon>
        <taxon>Dinosauria</taxon>
        <taxon>Saurischia</taxon>
        <taxon>Theropoda</taxon>
        <taxon>Coelurosauria</taxon>
        <taxon>Aves</taxon>
        <taxon>Neognathae</taxon>
        <taxon>Neoaves</taxon>
        <taxon>Telluraves</taxon>
        <taxon>Australaves</taxon>
        <taxon>Passeriformes</taxon>
        <taxon>Notiomystidae</taxon>
        <taxon>Notiomystis</taxon>
    </lineage>
</organism>
<dbReference type="OrthoDB" id="9034619at2759"/>
<dbReference type="AlphaFoldDB" id="A0A7K6VV75"/>
<dbReference type="Proteomes" id="UP000579558">
    <property type="component" value="Unassembled WGS sequence"/>
</dbReference>
<keyword evidence="2" id="KW-1185">Reference proteome</keyword>
<accession>A0A7K6VV75</accession>
<proteinExistence type="predicted"/>
<reference evidence="1 2" key="1">
    <citation type="submission" date="2019-09" db="EMBL/GenBank/DDBJ databases">
        <title>Bird 10,000 Genomes (B10K) Project - Family phase.</title>
        <authorList>
            <person name="Zhang G."/>
        </authorList>
    </citation>
    <scope>NUCLEOTIDE SEQUENCE [LARGE SCALE GENOMIC DNA]</scope>
    <source>
        <strain evidence="1">B10K-DU-029-75</strain>
    </source>
</reference>
<feature type="non-terminal residue" evidence="1">
    <location>
        <position position="1"/>
    </location>
</feature>
<dbReference type="EMBL" id="VZRX01031280">
    <property type="protein sequence ID" value="NWX38639.1"/>
    <property type="molecule type" value="Genomic_DNA"/>
</dbReference>
<evidence type="ECO:0000313" key="1">
    <source>
        <dbReference type="EMBL" id="NWX38639.1"/>
    </source>
</evidence>